<accession>V5Z7Z0</accession>
<dbReference type="PRINTS" id="PR01344">
    <property type="entry name" value="INVEPROTEIN"/>
</dbReference>
<dbReference type="AlphaFoldDB" id="V5Z7Z0"/>
<evidence type="ECO:0000313" key="4">
    <source>
        <dbReference type="Proteomes" id="UP000018217"/>
    </source>
</evidence>
<dbReference type="Proteomes" id="UP000018217">
    <property type="component" value="Unassembled WGS sequence"/>
</dbReference>
<dbReference type="Pfam" id="PF07201">
    <property type="entry name" value="HrpJ"/>
    <property type="match status" value="1"/>
</dbReference>
<evidence type="ECO:0000259" key="2">
    <source>
        <dbReference type="Pfam" id="PF07201"/>
    </source>
</evidence>
<evidence type="ECO:0000313" key="3">
    <source>
        <dbReference type="EMBL" id="CCG87064.1"/>
    </source>
</evidence>
<dbReference type="GO" id="GO:0019867">
    <property type="term" value="C:outer membrane"/>
    <property type="evidence" value="ECO:0007669"/>
    <property type="project" value="InterPro"/>
</dbReference>
<gene>
    <name evidence="3" type="primary">bsaP</name>
    <name evidence="3" type="ORF">EPIR_1699</name>
</gene>
<reference evidence="3 4" key="1">
    <citation type="journal article" date="2013" name="Syst. Appl. Microbiol.">
        <title>Phylogenetic position and virulence apparatus of the pear flower necrosis pathogen Erwinia piriflorinigrans CFBP 5888T as assessed by comparative genomics.</title>
        <authorList>
            <person name="Smits T.H."/>
            <person name="Rezzonico F."/>
            <person name="Lopez M.M."/>
            <person name="Blom J."/>
            <person name="Goesmann A."/>
            <person name="Frey J.E."/>
            <person name="Duffy B."/>
        </authorList>
    </citation>
    <scope>NUCLEOTIDE SEQUENCE [LARGE SCALE GENOMIC DNA]</scope>
    <source>
        <strain evidence="4">CFBP5888</strain>
    </source>
</reference>
<sequence length="372" mass="42240">MARISPFNYTDNSAHRRQDSEKMYTRSSTKHNDHVQPINHDENIINAAEELADLFSSLGRASKTGRKNDNSYSDTGSEILEENADEKIYTIMTRVAKSQNSASILNFARQLFSNDWDLMQALRELLLSKNLSEFLKKKIKKAIDDLMKFSDLKKLNSSANVGDVAKRFSQCTNNNGLSAKELRDSYLKYLDYELPAIFIYQDWIDVYGFSNRKIMLSFILTALISDMKSTEPGIHSHEFGPLSARIIDARTLNSLDNKLIVNFNNSAYSSTTKNSKAALNAEGVLNIYLMGLINPGELVTAYGGFFNDFSSKRAIRQQATVVQLIRRTFDVTPDYLYARSDCHEKFYSFLTSVQQSLYIKEVALFKVAGKYV</sequence>
<organism evidence="3 4">
    <name type="scientific">Erwinia piriflorinigrans CFBP 5888</name>
    <dbReference type="NCBI Taxonomy" id="1161919"/>
    <lineage>
        <taxon>Bacteria</taxon>
        <taxon>Pseudomonadati</taxon>
        <taxon>Pseudomonadota</taxon>
        <taxon>Gammaproteobacteria</taxon>
        <taxon>Enterobacterales</taxon>
        <taxon>Erwiniaceae</taxon>
        <taxon>Erwinia</taxon>
    </lineage>
</organism>
<feature type="region of interest" description="Disordered" evidence="1">
    <location>
        <begin position="1"/>
        <end position="38"/>
    </location>
</feature>
<dbReference type="Gene3D" id="1.10.150.630">
    <property type="match status" value="1"/>
</dbReference>
<name>V5Z7Z0_9GAMM</name>
<evidence type="ECO:0000256" key="1">
    <source>
        <dbReference type="SAM" id="MobiDB-lite"/>
    </source>
</evidence>
<dbReference type="GO" id="GO:0009306">
    <property type="term" value="P:protein secretion"/>
    <property type="evidence" value="ECO:0007669"/>
    <property type="project" value="InterPro"/>
</dbReference>
<dbReference type="STRING" id="1161919.EPIR_1699"/>
<keyword evidence="4" id="KW-1185">Reference proteome</keyword>
<protein>
    <submittedName>
        <fullName evidence="3">Protein mxiC</fullName>
    </submittedName>
</protein>
<dbReference type="EMBL" id="CAHS01000014">
    <property type="protein sequence ID" value="CCG87064.1"/>
    <property type="molecule type" value="Genomic_DNA"/>
</dbReference>
<proteinExistence type="predicted"/>
<comment type="caution">
    <text evidence="3">The sequence shown here is derived from an EMBL/GenBank/DDBJ whole genome shotgun (WGS) entry which is preliminary data.</text>
</comment>
<dbReference type="InterPro" id="IPR010812">
    <property type="entry name" value="HrpJ-like"/>
</dbReference>
<dbReference type="OrthoDB" id="7028879at2"/>
<dbReference type="RefSeq" id="WP_023654862.1">
    <property type="nucleotide sequence ID" value="NZ_CAHS01000014.1"/>
</dbReference>
<feature type="compositionally biased region" description="Basic and acidic residues" evidence="1">
    <location>
        <begin position="13"/>
        <end position="38"/>
    </location>
</feature>
<feature type="domain" description="Hypersensitivity response secretion-like HrpJ" evidence="2">
    <location>
        <begin position="60"/>
        <end position="205"/>
    </location>
</feature>
<dbReference type="InterPro" id="IPR003520">
    <property type="entry name" value="Invas_InvE"/>
</dbReference>
<dbReference type="SUPFAM" id="SSF140591">
    <property type="entry name" value="Type III secretion system domain"/>
    <property type="match status" value="1"/>
</dbReference>